<proteinExistence type="inferred from homology"/>
<evidence type="ECO:0000259" key="3">
    <source>
        <dbReference type="Pfam" id="PF02525"/>
    </source>
</evidence>
<name>A0A7H0HSH4_9ACTN</name>
<dbReference type="AlphaFoldDB" id="A0A7H0HSH4"/>
<dbReference type="InterPro" id="IPR003680">
    <property type="entry name" value="Flavodoxin_fold"/>
</dbReference>
<gene>
    <name evidence="4" type="ORF">IAG43_11485</name>
</gene>
<evidence type="ECO:0000256" key="2">
    <source>
        <dbReference type="ARBA" id="ARBA00023002"/>
    </source>
</evidence>
<reference evidence="4 5" key="1">
    <citation type="submission" date="2020-08" db="EMBL/GenBank/DDBJ databases">
        <title>A novel species.</title>
        <authorList>
            <person name="Gao J."/>
        </authorList>
    </citation>
    <scope>NUCLEOTIDE SEQUENCE [LARGE SCALE GENOMIC DNA]</scope>
    <source>
        <strain evidence="4 5">CRPJ-33</strain>
    </source>
</reference>
<dbReference type="InterPro" id="IPR029039">
    <property type="entry name" value="Flavoprotein-like_sf"/>
</dbReference>
<keyword evidence="2" id="KW-0560">Oxidoreductase</keyword>
<dbReference type="GO" id="GO:0005829">
    <property type="term" value="C:cytosol"/>
    <property type="evidence" value="ECO:0007669"/>
    <property type="project" value="TreeGrafter"/>
</dbReference>
<dbReference type="PANTHER" id="PTHR10204:SF34">
    <property type="entry name" value="NAD(P)H DEHYDROGENASE [QUINONE] 1 ISOFORM 1"/>
    <property type="match status" value="1"/>
</dbReference>
<feature type="domain" description="Flavodoxin-like fold" evidence="3">
    <location>
        <begin position="1"/>
        <end position="202"/>
    </location>
</feature>
<dbReference type="KEGG" id="sgj:IAG43_11485"/>
<accession>A0A7H0HSH4</accession>
<dbReference type="PANTHER" id="PTHR10204">
    <property type="entry name" value="NAD P H OXIDOREDUCTASE-RELATED"/>
    <property type="match status" value="1"/>
</dbReference>
<protein>
    <submittedName>
        <fullName evidence="4">NAD(P)H-dependent oxidoreductase</fullName>
    </submittedName>
</protein>
<dbReference type="Gene3D" id="3.40.50.360">
    <property type="match status" value="1"/>
</dbReference>
<keyword evidence="5" id="KW-1185">Reference proteome</keyword>
<dbReference type="InterPro" id="IPR051545">
    <property type="entry name" value="NAD(P)H_dehydrogenase_qn"/>
</dbReference>
<evidence type="ECO:0000313" key="5">
    <source>
        <dbReference type="Proteomes" id="UP000516230"/>
    </source>
</evidence>
<evidence type="ECO:0000313" key="4">
    <source>
        <dbReference type="EMBL" id="QNP63490.1"/>
    </source>
</evidence>
<sequence length="251" mass="27005">MEILWLSAHPEPASLTAHLRREGIRAARALGHTVTESDLYAMGWDPVVTAADYPDHTGRLLVADASHQALATGRIAPEVHAEQEKLLRADALVVQFPLWWYGPPAILKGWFDRVLVKGLGYGTGERYGAGALAGKRALTVVTAGARGTSMAPRGIHGSLTQILWPLLHGTYFYTGMAALEPLLVPSADRIDAEHAGRAAERLASRLATLFTETPLAYRSETGGDYDDDLVLHPHVAPGDVGLEAHDAGARR</sequence>
<dbReference type="GO" id="GO:0003955">
    <property type="term" value="F:NAD(P)H dehydrogenase (quinone) activity"/>
    <property type="evidence" value="ECO:0007669"/>
    <property type="project" value="TreeGrafter"/>
</dbReference>
<comment type="similarity">
    <text evidence="1">Belongs to the NAD(P)H dehydrogenase (quinone) family.</text>
</comment>
<evidence type="ECO:0000256" key="1">
    <source>
        <dbReference type="ARBA" id="ARBA00006252"/>
    </source>
</evidence>
<dbReference type="SUPFAM" id="SSF52218">
    <property type="entry name" value="Flavoproteins"/>
    <property type="match status" value="1"/>
</dbReference>
<organism evidence="4 5">
    <name type="scientific">Streptomyces genisteinicus</name>
    <dbReference type="NCBI Taxonomy" id="2768068"/>
    <lineage>
        <taxon>Bacteria</taxon>
        <taxon>Bacillati</taxon>
        <taxon>Actinomycetota</taxon>
        <taxon>Actinomycetes</taxon>
        <taxon>Kitasatosporales</taxon>
        <taxon>Streptomycetaceae</taxon>
        <taxon>Streptomyces</taxon>
    </lineage>
</organism>
<dbReference type="Proteomes" id="UP000516230">
    <property type="component" value="Chromosome"/>
</dbReference>
<dbReference type="Pfam" id="PF02525">
    <property type="entry name" value="Flavodoxin_2"/>
    <property type="match status" value="1"/>
</dbReference>
<dbReference type="RefSeq" id="WP_187740650.1">
    <property type="nucleotide sequence ID" value="NZ_CP060825.1"/>
</dbReference>
<dbReference type="EMBL" id="CP060825">
    <property type="protein sequence ID" value="QNP63490.1"/>
    <property type="molecule type" value="Genomic_DNA"/>
</dbReference>